<proteinExistence type="predicted"/>
<dbReference type="SUPFAM" id="SSF49562">
    <property type="entry name" value="C2 domain (Calcium/lipid-binding domain, CaLB)"/>
    <property type="match status" value="1"/>
</dbReference>
<dbReference type="GeneTree" id="ENSGT00940000161259"/>
<name>A0A3Q4H7J3_NEOBR</name>
<dbReference type="STRING" id="32507.ENSNBRP00000012432"/>
<dbReference type="InterPro" id="IPR043549">
    <property type="entry name" value="C2C4C/C2C4D"/>
</dbReference>
<dbReference type="SMART" id="SM00239">
    <property type="entry name" value="C2"/>
    <property type="match status" value="1"/>
</dbReference>
<evidence type="ECO:0000313" key="2">
    <source>
        <dbReference type="Ensembl" id="ENSNBRP00000012432.1"/>
    </source>
</evidence>
<evidence type="ECO:0000259" key="1">
    <source>
        <dbReference type="PROSITE" id="PS50004"/>
    </source>
</evidence>
<organism evidence="2 3">
    <name type="scientific">Neolamprologus brichardi</name>
    <name type="common">Fairy cichlid</name>
    <name type="synonym">Lamprologus brichardi</name>
    <dbReference type="NCBI Taxonomy" id="32507"/>
    <lineage>
        <taxon>Eukaryota</taxon>
        <taxon>Metazoa</taxon>
        <taxon>Chordata</taxon>
        <taxon>Craniata</taxon>
        <taxon>Vertebrata</taxon>
        <taxon>Euteleostomi</taxon>
        <taxon>Actinopterygii</taxon>
        <taxon>Neopterygii</taxon>
        <taxon>Teleostei</taxon>
        <taxon>Neoteleostei</taxon>
        <taxon>Acanthomorphata</taxon>
        <taxon>Ovalentaria</taxon>
        <taxon>Cichlomorphae</taxon>
        <taxon>Cichliformes</taxon>
        <taxon>Cichlidae</taxon>
        <taxon>African cichlids</taxon>
        <taxon>Pseudocrenilabrinae</taxon>
        <taxon>Lamprologini</taxon>
        <taxon>Neolamprologus</taxon>
    </lineage>
</organism>
<dbReference type="Proteomes" id="UP000261580">
    <property type="component" value="Unassembled WGS sequence"/>
</dbReference>
<dbReference type="PROSITE" id="PS50004">
    <property type="entry name" value="C2"/>
    <property type="match status" value="1"/>
</dbReference>
<dbReference type="Pfam" id="PF00168">
    <property type="entry name" value="C2"/>
    <property type="match status" value="1"/>
</dbReference>
<dbReference type="AlphaFoldDB" id="A0A3Q4H7J3"/>
<dbReference type="InterPro" id="IPR000008">
    <property type="entry name" value="C2_dom"/>
</dbReference>
<dbReference type="PANTHER" id="PTHR46291:SF9">
    <property type="entry name" value="C2 CALCIUM-DEPENDENT DOMAIN-CONTAINING PROTEIN 4C-LIKE"/>
    <property type="match status" value="1"/>
</dbReference>
<accession>A0A3Q4H7J3</accession>
<dbReference type="PANTHER" id="PTHR46291">
    <property type="entry name" value="C2 DOMAIN-CONTAINING PROTEIN"/>
    <property type="match status" value="1"/>
</dbReference>
<dbReference type="InterPro" id="IPR035892">
    <property type="entry name" value="C2_domain_sf"/>
</dbReference>
<dbReference type="Gene3D" id="2.60.40.150">
    <property type="entry name" value="C2 domain"/>
    <property type="match status" value="1"/>
</dbReference>
<reference evidence="2" key="1">
    <citation type="submission" date="2025-08" db="UniProtKB">
        <authorList>
            <consortium name="Ensembl"/>
        </authorList>
    </citation>
    <scope>IDENTIFICATION</scope>
</reference>
<reference evidence="2" key="2">
    <citation type="submission" date="2025-09" db="UniProtKB">
        <authorList>
            <consortium name="Ensembl"/>
        </authorList>
    </citation>
    <scope>IDENTIFICATION</scope>
</reference>
<keyword evidence="3" id="KW-1185">Reference proteome</keyword>
<dbReference type="OMA" id="RQTLNCA"/>
<protein>
    <recommendedName>
        <fullName evidence="1">C2 domain-containing protein</fullName>
    </recommendedName>
</protein>
<feature type="domain" description="C2" evidence="1">
    <location>
        <begin position="293"/>
        <end position="422"/>
    </location>
</feature>
<evidence type="ECO:0000313" key="3">
    <source>
        <dbReference type="Proteomes" id="UP000261580"/>
    </source>
</evidence>
<dbReference type="Ensembl" id="ENSNBRT00000012790.1">
    <property type="protein sequence ID" value="ENSNBRP00000012432.1"/>
    <property type="gene ID" value="ENSNBRG00000009714.1"/>
</dbReference>
<sequence>LRKCSMWVLEKIRESMESLPQELSRYIGKNEEDTFFPSKASLSRNLHNNVLTPDMIPEFCLPPRLCRQSPLLEAEEKPLFVFGQNQIPKSRQISDTPHVKTKDVKTKNGDTSKAWKATKKPLPFSAESYGLGGIYESPNTRRKESLFHSKRPVYLLDRNMPAAAPRLAKEMNLPKKTLSGFLPVFLCKSMSETESETPSSSDSSPLSSPYCVKSSLYVSSSSGRLKGTVSCPSLIDSKAGRRKWKRGDLTASLSSPLSLEENSANLTPPALLPMDALQCQERLQRVHVLPLQGHGRVRLSAEHTKFSGRTSSSLSTVRVRVVSVEDLWSDTDRQTLNCAVSLCLTPGKLQQQESATIRNCRSPVFNEDFYFTELSQKDLMEMQLRLKVVHKAAAGTLRRGKVMGVITKPLSQLLILNKQAEK</sequence>